<gene>
    <name evidence="2" type="ORF">GGX14DRAFT_404620</name>
</gene>
<name>A0AAD6UVK8_9AGAR</name>
<dbReference type="Proteomes" id="UP001219525">
    <property type="component" value="Unassembled WGS sequence"/>
</dbReference>
<reference evidence="2" key="1">
    <citation type="submission" date="2023-03" db="EMBL/GenBank/DDBJ databases">
        <title>Massive genome expansion in bonnet fungi (Mycena s.s.) driven by repeated elements and novel gene families across ecological guilds.</title>
        <authorList>
            <consortium name="Lawrence Berkeley National Laboratory"/>
            <person name="Harder C.B."/>
            <person name="Miyauchi S."/>
            <person name="Viragh M."/>
            <person name="Kuo A."/>
            <person name="Thoen E."/>
            <person name="Andreopoulos B."/>
            <person name="Lu D."/>
            <person name="Skrede I."/>
            <person name="Drula E."/>
            <person name="Henrissat B."/>
            <person name="Morin E."/>
            <person name="Kohler A."/>
            <person name="Barry K."/>
            <person name="LaButti K."/>
            <person name="Morin E."/>
            <person name="Salamov A."/>
            <person name="Lipzen A."/>
            <person name="Mereny Z."/>
            <person name="Hegedus B."/>
            <person name="Baldrian P."/>
            <person name="Stursova M."/>
            <person name="Weitz H."/>
            <person name="Taylor A."/>
            <person name="Grigoriev I.V."/>
            <person name="Nagy L.G."/>
            <person name="Martin F."/>
            <person name="Kauserud H."/>
        </authorList>
    </citation>
    <scope>NUCLEOTIDE SEQUENCE</scope>
    <source>
        <strain evidence="2">9144</strain>
    </source>
</reference>
<evidence type="ECO:0000313" key="3">
    <source>
        <dbReference type="Proteomes" id="UP001219525"/>
    </source>
</evidence>
<keyword evidence="3" id="KW-1185">Reference proteome</keyword>
<feature type="region of interest" description="Disordered" evidence="1">
    <location>
        <begin position="136"/>
        <end position="173"/>
    </location>
</feature>
<protein>
    <submittedName>
        <fullName evidence="2">Uncharacterized protein</fullName>
    </submittedName>
</protein>
<proteinExistence type="predicted"/>
<dbReference type="AlphaFoldDB" id="A0AAD6UVK8"/>
<organism evidence="2 3">
    <name type="scientific">Mycena pura</name>
    <dbReference type="NCBI Taxonomy" id="153505"/>
    <lineage>
        <taxon>Eukaryota</taxon>
        <taxon>Fungi</taxon>
        <taxon>Dikarya</taxon>
        <taxon>Basidiomycota</taxon>
        <taxon>Agaricomycotina</taxon>
        <taxon>Agaricomycetes</taxon>
        <taxon>Agaricomycetidae</taxon>
        <taxon>Agaricales</taxon>
        <taxon>Marasmiineae</taxon>
        <taxon>Mycenaceae</taxon>
        <taxon>Mycena</taxon>
    </lineage>
</organism>
<comment type="caution">
    <text evidence="2">The sequence shown here is derived from an EMBL/GenBank/DDBJ whole genome shotgun (WGS) entry which is preliminary data.</text>
</comment>
<accession>A0AAD6UVK8</accession>
<evidence type="ECO:0000256" key="1">
    <source>
        <dbReference type="SAM" id="MobiDB-lite"/>
    </source>
</evidence>
<feature type="region of interest" description="Disordered" evidence="1">
    <location>
        <begin position="202"/>
        <end position="230"/>
    </location>
</feature>
<dbReference type="EMBL" id="JARJCW010000097">
    <property type="protein sequence ID" value="KAJ7194587.1"/>
    <property type="molecule type" value="Genomic_DNA"/>
</dbReference>
<feature type="compositionally biased region" description="Basic and acidic residues" evidence="1">
    <location>
        <begin position="157"/>
        <end position="171"/>
    </location>
</feature>
<sequence length="762" mass="85234">MARYDFTHINKYTLPRPRTRSKRIRVAGYRGLLLQQHPCPRPASTAESTSRSRPTLANFTATEFGGNFRRGIVNRSAASNKARKGNEMKRKQRFLISELCTREKRLGEASQGHCLAVGHCPADDCSAISTISTKSCRHRRVSPSASPSPSPRHRPQRRTEKARVRAPRESGYRSTIDQDNISRVCLTTSPFGSRRVLHATRAQNGARGRTAQVRASALPGAGGRARKSNWAQRRRYKFNPVHRSRRGQSRFTGPGFLGHLQNTYSSAEPKRRSTPGGVGVGLRAGVWRRSGTVRTWNWTEDGRRRRQWTMDDRQWKAGWKMEDYCQCQCPERIRNRRAAAIGIETSMGYIQLAIPHRLMEHTGAGAGASAEWRSSRRHHPCIQSLLCMIASTATCVPFSLGGQHEAMICAARRRAAVRGPYYGCTGARGDDDGQWMIFHHLFSSPCDSIRRADQAVVVGWGCVPTETQHMLMWGCGAGIPAQEIITSRRHPGYKAPHQCGGSRGSTALAPATRSVLLCCAGTRFLVDLGPIQCSAFNGAKGPAICQTRAGTWASQNIYLWSVASGLARAFEIAYYFNWDSLQHPRDCDWLDVAKINLNKFLFTGNWRSKWKHGRKVFQGTRGACRDDGRACPICSNMRAWRKWELWLTGRNTYYILSPKLIDEEEKKNATPVEMSRVDRNDRASSIPGPTVYSSVVRAEHDFEFKINSAHLAIEQGVREVDFSFVAHRCKRRDPPNGKNHVGDTPIAIRVGCKYQAEAAGTG</sequence>
<evidence type="ECO:0000313" key="2">
    <source>
        <dbReference type="EMBL" id="KAJ7194587.1"/>
    </source>
</evidence>